<sequence length="703" mass="79487">EVSSEEDELSDEEYIPQSESENQSDSSDELTTKPRPSYDQTKQLSHTQEAASSKISEALRSDIPTLNVSKGKGKGVLKAREAACMYEESDLLCHEEQLTDVETDSESDSYGECHNPRKQGSKVCRSADVLMSSPRSHKEQDSSDKHLNAKRAAVLREELRESSVAEEDQCVQSAKISCSANGKNYCYICGKPQTKLARHLKTHKGEVEVAQALSLPVHSKERKALLQKLRNKGNYQHNTDVLQYGEGALKMKRAPKRECDAKQFVHCMYCKGMFVRRDLWRHLKRCPSKPVTDSENQGRTRVLGLAAMAESSFSQRISQGVWKILGVMKQDEISAVVKNDLSILQLAQSFFNKHGHDPSKFEYIRQKLREIGRLLLTLRREFSIYSLEEAVKPANFHTLIRAVQRVSGYDGESHCYQTPSLALKLGHSLNKICEIIHCRALMSEDKELIASTETFKKTLLLKVDVQCLHQFLEKTAYTAFHKLKETSSHQNYAELAKATLARIIVFNRRRAGEVSKMPLKGFNERDGTSLHDDVAIGLSKFEQKLCSHFSRVEIRGKRGRKVAVLLSPDMVDALTLLVSKRSECGVLDTNAFLFARPNCQSHYRGQDSLRVYASECGAQNPQFLRSTHLRKHVATLSQILNLKNNELDQVADFLGHDIRVHRDYYRLPEATTQLAKISKLLLAMEKGHLPDLQGKSLDDIEVE</sequence>
<dbReference type="Proteomes" id="UP001529510">
    <property type="component" value="Unassembled WGS sequence"/>
</dbReference>
<evidence type="ECO:0000313" key="3">
    <source>
        <dbReference type="Proteomes" id="UP001529510"/>
    </source>
</evidence>
<evidence type="ECO:0000256" key="1">
    <source>
        <dbReference type="SAM" id="MobiDB-lite"/>
    </source>
</evidence>
<reference evidence="2 3" key="1">
    <citation type="submission" date="2024-05" db="EMBL/GenBank/DDBJ databases">
        <title>Genome sequencing and assembly of Indian major carp, Cirrhinus mrigala (Hamilton, 1822).</title>
        <authorList>
            <person name="Mohindra V."/>
            <person name="Chowdhury L.M."/>
            <person name="Lal K."/>
            <person name="Jena J.K."/>
        </authorList>
    </citation>
    <scope>NUCLEOTIDE SEQUENCE [LARGE SCALE GENOMIC DNA]</scope>
    <source>
        <strain evidence="2">CM1030</strain>
        <tissue evidence="2">Blood</tissue>
    </source>
</reference>
<comment type="caution">
    <text evidence="2">The sequence shown here is derived from an EMBL/GenBank/DDBJ whole genome shotgun (WGS) entry which is preliminary data.</text>
</comment>
<organism evidence="2 3">
    <name type="scientific">Cirrhinus mrigala</name>
    <name type="common">Mrigala</name>
    <dbReference type="NCBI Taxonomy" id="683832"/>
    <lineage>
        <taxon>Eukaryota</taxon>
        <taxon>Metazoa</taxon>
        <taxon>Chordata</taxon>
        <taxon>Craniata</taxon>
        <taxon>Vertebrata</taxon>
        <taxon>Euteleostomi</taxon>
        <taxon>Actinopterygii</taxon>
        <taxon>Neopterygii</taxon>
        <taxon>Teleostei</taxon>
        <taxon>Ostariophysi</taxon>
        <taxon>Cypriniformes</taxon>
        <taxon>Cyprinidae</taxon>
        <taxon>Labeoninae</taxon>
        <taxon>Labeonini</taxon>
        <taxon>Cirrhinus</taxon>
    </lineage>
</organism>
<dbReference type="InterPro" id="IPR013762">
    <property type="entry name" value="Integrase-like_cat_sf"/>
</dbReference>
<feature type="non-terminal residue" evidence="2">
    <location>
        <position position="703"/>
    </location>
</feature>
<feature type="non-terminal residue" evidence="2">
    <location>
        <position position="1"/>
    </location>
</feature>
<feature type="region of interest" description="Disordered" evidence="1">
    <location>
        <begin position="1"/>
        <end position="74"/>
    </location>
</feature>
<proteinExistence type="predicted"/>
<dbReference type="Gene3D" id="1.10.443.10">
    <property type="entry name" value="Intergrase catalytic core"/>
    <property type="match status" value="1"/>
</dbReference>
<dbReference type="PANTHER" id="PTHR33480">
    <property type="entry name" value="SET DOMAIN-CONTAINING PROTEIN-RELATED"/>
    <property type="match status" value="1"/>
</dbReference>
<evidence type="ECO:0000313" key="2">
    <source>
        <dbReference type="EMBL" id="KAL0152707.1"/>
    </source>
</evidence>
<dbReference type="AlphaFoldDB" id="A0ABD0MU78"/>
<keyword evidence="3" id="KW-1185">Reference proteome</keyword>
<feature type="compositionally biased region" description="Acidic residues" evidence="1">
    <location>
        <begin position="1"/>
        <end position="14"/>
    </location>
</feature>
<dbReference type="EMBL" id="JAMKFB020000189">
    <property type="protein sequence ID" value="KAL0152707.1"/>
    <property type="molecule type" value="Genomic_DNA"/>
</dbReference>
<name>A0ABD0MU78_CIRMR</name>
<gene>
    <name evidence="2" type="ORF">M9458_052430</name>
</gene>
<feature type="compositionally biased region" description="Polar residues" evidence="1">
    <location>
        <begin position="38"/>
        <end position="55"/>
    </location>
</feature>
<accession>A0ABD0MU78</accession>
<dbReference type="PANTHER" id="PTHR33480:SF5">
    <property type="entry name" value="SI:DKEY-51D8.9"/>
    <property type="match status" value="1"/>
</dbReference>
<protein>
    <submittedName>
        <fullName evidence="2">Uncharacterized protein</fullName>
    </submittedName>
</protein>